<dbReference type="EMBL" id="WENB01000026">
    <property type="protein sequence ID" value="KAF0411934.1"/>
    <property type="molecule type" value="Genomic_DNA"/>
</dbReference>
<accession>A0ABQ6XE67</accession>
<dbReference type="Proteomes" id="UP000472573">
    <property type="component" value="Unassembled WGS sequence"/>
</dbReference>
<name>A0ABQ6XE67_PEDPE</name>
<evidence type="ECO:0000313" key="1">
    <source>
        <dbReference type="EMBL" id="KAF0411934.1"/>
    </source>
</evidence>
<comment type="caution">
    <text evidence="1">The sequence shown here is derived from an EMBL/GenBank/DDBJ whole genome shotgun (WGS) entry which is preliminary data.</text>
</comment>
<keyword evidence="2" id="KW-1185">Reference proteome</keyword>
<proteinExistence type="predicted"/>
<evidence type="ECO:0000313" key="2">
    <source>
        <dbReference type="Proteomes" id="UP000472573"/>
    </source>
</evidence>
<reference evidence="2" key="1">
    <citation type="submission" date="2020-03" db="EMBL/GenBank/DDBJ databases">
        <title>SpeciesPrimer: A bioinformatics pipeline dedicated to the design of qPCR primers for the quantification of bacterial species.</title>
        <authorList>
            <person name="Dreier M."/>
            <person name="Berthoud H."/>
            <person name="Shani N."/>
            <person name="Wechsler D."/>
            <person name="Junier P."/>
        </authorList>
    </citation>
    <scope>NUCLEOTIDE SEQUENCE [LARGE SCALE GENOMIC DNA]</scope>
    <source>
        <strain evidence="2">FAM13073</strain>
    </source>
</reference>
<sequence>YPKGTRFERISAQDLAATLLQINQRPLKILD</sequence>
<protein>
    <submittedName>
        <fullName evidence="1">IS30 family transposase</fullName>
    </submittedName>
</protein>
<feature type="non-terminal residue" evidence="1">
    <location>
        <position position="1"/>
    </location>
</feature>
<organism evidence="1 2">
    <name type="scientific">Pediococcus pentosaceus</name>
    <dbReference type="NCBI Taxonomy" id="1255"/>
    <lineage>
        <taxon>Bacteria</taxon>
        <taxon>Bacillati</taxon>
        <taxon>Bacillota</taxon>
        <taxon>Bacilli</taxon>
        <taxon>Lactobacillales</taxon>
        <taxon>Lactobacillaceae</taxon>
        <taxon>Pediococcus</taxon>
    </lineage>
</organism>
<gene>
    <name evidence="1" type="ORF">GBO79_10500</name>
</gene>